<dbReference type="EMBL" id="AP024828">
    <property type="protein sequence ID" value="BCZ24653.1"/>
    <property type="molecule type" value="Genomic_DNA"/>
</dbReference>
<sequence>MNRADSLIELVASETQPDTTSTRGRRGGAERPVTPLRLTLASRLGNKIDGAWWPRTGVVSRELPGLVSALEARLGQVVDINVNWSSLQSQRSLNWGWLQGVHPQVITIVGRDAQAALLLVPHRTGTALAVMILRRAAGLPVYPIHHDSRAFKTAECIVRAARGETMYEVRRRVPSNHGAGARQLP</sequence>
<feature type="region of interest" description="Disordered" evidence="1">
    <location>
        <begin position="10"/>
        <end position="31"/>
    </location>
</feature>
<gene>
    <name evidence="2" type="ORF">MTY59_45080</name>
</gene>
<protein>
    <submittedName>
        <fullName evidence="2">Uncharacterized protein</fullName>
    </submittedName>
</protein>
<evidence type="ECO:0000313" key="3">
    <source>
        <dbReference type="Proteomes" id="UP000826012"/>
    </source>
</evidence>
<reference evidence="2 3" key="1">
    <citation type="submission" date="2021-07" db="EMBL/GenBank/DDBJ databases">
        <title>Complete genome sequence of nontuberculous Mycobacterium sp. TY59.</title>
        <authorList>
            <person name="Fukushima K."/>
        </authorList>
    </citation>
    <scope>NUCLEOTIDE SEQUENCE [LARGE SCALE GENOMIC DNA]</scope>
    <source>
        <strain evidence="2 3">TY59</strain>
    </source>
</reference>
<name>A0ABM7STD8_9MYCO</name>
<dbReference type="Pfam" id="PF19457">
    <property type="entry name" value="DUF5994"/>
    <property type="match status" value="1"/>
</dbReference>
<evidence type="ECO:0000313" key="2">
    <source>
        <dbReference type="EMBL" id="BCZ24653.1"/>
    </source>
</evidence>
<accession>A0ABM7STD8</accession>
<proteinExistence type="predicted"/>
<dbReference type="Proteomes" id="UP000826012">
    <property type="component" value="Chromosome"/>
</dbReference>
<keyword evidence="3" id="KW-1185">Reference proteome</keyword>
<dbReference type="InterPro" id="IPR046036">
    <property type="entry name" value="DUF5994"/>
</dbReference>
<feature type="compositionally biased region" description="Polar residues" evidence="1">
    <location>
        <begin position="13"/>
        <end position="22"/>
    </location>
</feature>
<evidence type="ECO:0000256" key="1">
    <source>
        <dbReference type="SAM" id="MobiDB-lite"/>
    </source>
</evidence>
<organism evidence="2 3">
    <name type="scientific">Mycobacterium senriense</name>
    <dbReference type="NCBI Taxonomy" id="2775496"/>
    <lineage>
        <taxon>Bacteria</taxon>
        <taxon>Bacillati</taxon>
        <taxon>Actinomycetota</taxon>
        <taxon>Actinomycetes</taxon>
        <taxon>Mycobacteriales</taxon>
        <taxon>Mycobacteriaceae</taxon>
        <taxon>Mycobacterium</taxon>
        <taxon>Mycobacterium avium complex (MAC)</taxon>
    </lineage>
</organism>